<organism evidence="1 2">
    <name type="scientific">Vespula pensylvanica</name>
    <name type="common">Western yellow jacket</name>
    <name type="synonym">Wasp</name>
    <dbReference type="NCBI Taxonomy" id="30213"/>
    <lineage>
        <taxon>Eukaryota</taxon>
        <taxon>Metazoa</taxon>
        <taxon>Ecdysozoa</taxon>
        <taxon>Arthropoda</taxon>
        <taxon>Hexapoda</taxon>
        <taxon>Insecta</taxon>
        <taxon>Pterygota</taxon>
        <taxon>Neoptera</taxon>
        <taxon>Endopterygota</taxon>
        <taxon>Hymenoptera</taxon>
        <taxon>Apocrita</taxon>
        <taxon>Aculeata</taxon>
        <taxon>Vespoidea</taxon>
        <taxon>Vespidae</taxon>
        <taxon>Vespinae</taxon>
        <taxon>Vespula</taxon>
    </lineage>
</organism>
<gene>
    <name evidence="1" type="ORF">H0235_001570</name>
</gene>
<dbReference type="AlphaFoldDB" id="A0A834PGC3"/>
<proteinExistence type="predicted"/>
<sequence>MSVYNERIGEKRGKQEAKGKPRPVVMCCGFIKATYLETFRIEVTSCRNVERESRWKRFVDERAKGERGWREPSPLISFTTLRFLEFSTATAAVAAAVVVASGTSDRLVYEWASSWKTSNKPLNIYNGHDAWDSSHGIIIPPAAPPVFESTIYAGIP</sequence>
<evidence type="ECO:0000313" key="1">
    <source>
        <dbReference type="EMBL" id="KAF7439179.1"/>
    </source>
</evidence>
<protein>
    <submittedName>
        <fullName evidence="1">Uncharacterized protein</fullName>
    </submittedName>
</protein>
<reference evidence="1" key="1">
    <citation type="journal article" date="2020" name="G3 (Bethesda)">
        <title>High-Quality Assemblies for Three Invasive Social Wasps from the &lt;i&gt;Vespula&lt;/i&gt; Genus.</title>
        <authorList>
            <person name="Harrop T.W.R."/>
            <person name="Guhlin J."/>
            <person name="McLaughlin G.M."/>
            <person name="Permina E."/>
            <person name="Stockwell P."/>
            <person name="Gilligan J."/>
            <person name="Le Lec M.F."/>
            <person name="Gruber M.A.M."/>
            <person name="Quinn O."/>
            <person name="Lovegrove M."/>
            <person name="Duncan E.J."/>
            <person name="Remnant E.J."/>
            <person name="Van Eeckhoven J."/>
            <person name="Graham B."/>
            <person name="Knapp R.A."/>
            <person name="Langford K.W."/>
            <person name="Kronenberg Z."/>
            <person name="Press M.O."/>
            <person name="Eacker S.M."/>
            <person name="Wilson-Rankin E.E."/>
            <person name="Purcell J."/>
            <person name="Lester P.J."/>
            <person name="Dearden P.K."/>
        </authorList>
    </citation>
    <scope>NUCLEOTIDE SEQUENCE</scope>
    <source>
        <strain evidence="1">Volc-1</strain>
    </source>
</reference>
<accession>A0A834PGC3</accession>
<dbReference type="Proteomes" id="UP000600918">
    <property type="component" value="Unassembled WGS sequence"/>
</dbReference>
<name>A0A834PGC3_VESPE</name>
<comment type="caution">
    <text evidence="1">The sequence shown here is derived from an EMBL/GenBank/DDBJ whole genome shotgun (WGS) entry which is preliminary data.</text>
</comment>
<keyword evidence="2" id="KW-1185">Reference proteome</keyword>
<dbReference type="EMBL" id="JACSDY010000001">
    <property type="protein sequence ID" value="KAF7439179.1"/>
    <property type="molecule type" value="Genomic_DNA"/>
</dbReference>
<evidence type="ECO:0000313" key="2">
    <source>
        <dbReference type="Proteomes" id="UP000600918"/>
    </source>
</evidence>